<dbReference type="EMBL" id="CM037615">
    <property type="protein sequence ID" value="KAH8013742.1"/>
    <property type="molecule type" value="Genomic_DNA"/>
</dbReference>
<dbReference type="Proteomes" id="UP000827872">
    <property type="component" value="Linkage Group LG02"/>
</dbReference>
<organism evidence="1 2">
    <name type="scientific">Sphaerodactylus townsendi</name>
    <dbReference type="NCBI Taxonomy" id="933632"/>
    <lineage>
        <taxon>Eukaryota</taxon>
        <taxon>Metazoa</taxon>
        <taxon>Chordata</taxon>
        <taxon>Craniata</taxon>
        <taxon>Vertebrata</taxon>
        <taxon>Euteleostomi</taxon>
        <taxon>Lepidosauria</taxon>
        <taxon>Squamata</taxon>
        <taxon>Bifurcata</taxon>
        <taxon>Gekkota</taxon>
        <taxon>Sphaerodactylidae</taxon>
        <taxon>Sphaerodactylus</taxon>
    </lineage>
</organism>
<gene>
    <name evidence="1" type="ORF">K3G42_021747</name>
</gene>
<sequence>MEMLFCQRNHMFQYLDQDSHDINGALEPSNIDTSILEEYIGKEDSPDISDLDSLPEIPSSAGYPHVQASNSAIASVSSASHVTNVVSSGVLHHGPPSTQLPIRHGLHHGTSSSQVPIRHGPPFSNPCGPSYGAHLNCNNNNGMVVPKGYLGGPCLTSIGPPIKSELKASYAPGVQIEEGYCCGLLKERWKPLRTRENNF</sequence>
<accession>A0ACB8G2G5</accession>
<comment type="caution">
    <text evidence="1">The sequence shown here is derived from an EMBL/GenBank/DDBJ whole genome shotgun (WGS) entry which is preliminary data.</text>
</comment>
<evidence type="ECO:0000313" key="1">
    <source>
        <dbReference type="EMBL" id="KAH8013742.1"/>
    </source>
</evidence>
<reference evidence="1" key="1">
    <citation type="submission" date="2021-08" db="EMBL/GenBank/DDBJ databases">
        <title>The first chromosome-level gecko genome reveals the dynamic sex chromosomes of Neotropical dwarf geckos (Sphaerodactylidae: Sphaerodactylus).</title>
        <authorList>
            <person name="Pinto B.J."/>
            <person name="Keating S.E."/>
            <person name="Gamble T."/>
        </authorList>
    </citation>
    <scope>NUCLEOTIDE SEQUENCE</scope>
    <source>
        <strain evidence="1">TG3544</strain>
    </source>
</reference>
<keyword evidence="2" id="KW-1185">Reference proteome</keyword>
<protein>
    <submittedName>
        <fullName evidence="1">Uncharacterized protein</fullName>
    </submittedName>
</protein>
<evidence type="ECO:0000313" key="2">
    <source>
        <dbReference type="Proteomes" id="UP000827872"/>
    </source>
</evidence>
<proteinExistence type="predicted"/>
<name>A0ACB8G2G5_9SAUR</name>